<dbReference type="Pfam" id="PF01323">
    <property type="entry name" value="DSBA"/>
    <property type="match status" value="1"/>
</dbReference>
<dbReference type="PANTHER" id="PTHR42943:SF2">
    <property type="entry name" value="GLUTATHIONE S-TRANSFERASE KAPPA 1"/>
    <property type="match status" value="1"/>
</dbReference>
<dbReference type="AlphaFoldDB" id="A0A058ZNZ9"/>
<dbReference type="Gene3D" id="3.40.30.10">
    <property type="entry name" value="Glutaredoxin"/>
    <property type="match status" value="1"/>
</dbReference>
<dbReference type="InterPro" id="IPR036249">
    <property type="entry name" value="Thioredoxin-like_sf"/>
</dbReference>
<feature type="active site" description="Nucleophile" evidence="2">
    <location>
        <position position="12"/>
    </location>
</feature>
<dbReference type="GO" id="GO:0018845">
    <property type="term" value="F:2-hydroxychromene-2-carboxylate isomerase activity"/>
    <property type="evidence" value="ECO:0007669"/>
    <property type="project" value="UniProtKB-UniRule"/>
</dbReference>
<comment type="caution">
    <text evidence="4">The sequence shown here is derived from an EMBL/GenBank/DDBJ whole genome shotgun (WGS) entry which is preliminary data.</text>
</comment>
<dbReference type="PIRSF" id="PIRSF006386">
    <property type="entry name" value="HCCAis_GSTk"/>
    <property type="match status" value="1"/>
</dbReference>
<gene>
    <name evidence="4" type="ORF">ATO10_05127</name>
</gene>
<dbReference type="eggNOG" id="COG3917">
    <property type="taxonomic scope" value="Bacteria"/>
</dbReference>
<keyword evidence="1 4" id="KW-0413">Isomerase</keyword>
<dbReference type="STRING" id="1461693.ATO10_05127"/>
<dbReference type="RefSeq" id="WP_035248912.1">
    <property type="nucleotide sequence ID" value="NZ_AQQY01000002.1"/>
</dbReference>
<evidence type="ECO:0000256" key="1">
    <source>
        <dbReference type="PIRNR" id="PIRNR006386"/>
    </source>
</evidence>
<organism evidence="4 5">
    <name type="scientific">Actibacterium atlanticum</name>
    <dbReference type="NCBI Taxonomy" id="1461693"/>
    <lineage>
        <taxon>Bacteria</taxon>
        <taxon>Pseudomonadati</taxon>
        <taxon>Pseudomonadota</taxon>
        <taxon>Alphaproteobacteria</taxon>
        <taxon>Rhodobacterales</taxon>
        <taxon>Roseobacteraceae</taxon>
        <taxon>Actibacterium</taxon>
    </lineage>
</organism>
<dbReference type="Proteomes" id="UP000024836">
    <property type="component" value="Unassembled WGS sequence"/>
</dbReference>
<evidence type="ECO:0000313" key="4">
    <source>
        <dbReference type="EMBL" id="KCV82965.1"/>
    </source>
</evidence>
<evidence type="ECO:0000313" key="5">
    <source>
        <dbReference type="Proteomes" id="UP000024836"/>
    </source>
</evidence>
<dbReference type="InterPro" id="IPR014440">
    <property type="entry name" value="HCCAis_GSTk"/>
</dbReference>
<dbReference type="InterPro" id="IPR001853">
    <property type="entry name" value="DSBA-like_thioredoxin_dom"/>
</dbReference>
<dbReference type="GO" id="GO:0004364">
    <property type="term" value="F:glutathione transferase activity"/>
    <property type="evidence" value="ECO:0007669"/>
    <property type="project" value="TreeGrafter"/>
</dbReference>
<dbReference type="CDD" id="cd03022">
    <property type="entry name" value="DsbA_HCCA_Iso"/>
    <property type="match status" value="1"/>
</dbReference>
<dbReference type="PANTHER" id="PTHR42943">
    <property type="entry name" value="GLUTATHIONE S-TRANSFERASE KAPPA"/>
    <property type="match status" value="1"/>
</dbReference>
<dbReference type="InterPro" id="IPR044087">
    <property type="entry name" value="NahD-like"/>
</dbReference>
<comment type="catalytic activity">
    <reaction evidence="1">
        <text>2-hydroxychromene-2-carboxylate = (3E)-4-(2-hydroxyphenyl)-2-oxobut-3-enoate</text>
        <dbReference type="Rhea" id="RHEA:27401"/>
        <dbReference type="ChEBI" id="CHEBI:59350"/>
        <dbReference type="ChEBI" id="CHEBI:59353"/>
        <dbReference type="EC" id="5.99.1.4"/>
    </reaction>
</comment>
<dbReference type="InterPro" id="IPR051924">
    <property type="entry name" value="GST_Kappa/NadH"/>
</dbReference>
<accession>A0A058ZNZ9</accession>
<dbReference type="EMBL" id="AQQY01000002">
    <property type="protein sequence ID" value="KCV82965.1"/>
    <property type="molecule type" value="Genomic_DNA"/>
</dbReference>
<reference evidence="4 5" key="1">
    <citation type="submission" date="2013-04" db="EMBL/GenBank/DDBJ databases">
        <title>Shimia sp. 22II-S11-Z10 Genome Sequencing.</title>
        <authorList>
            <person name="Lai Q."/>
            <person name="Li G."/>
            <person name="Shao Z."/>
        </authorList>
    </citation>
    <scope>NUCLEOTIDE SEQUENCE [LARGE SCALE GENOMIC DNA]</scope>
    <source>
        <strain evidence="5">22II-S11-Z10</strain>
    </source>
</reference>
<evidence type="ECO:0000259" key="3">
    <source>
        <dbReference type="Pfam" id="PF01323"/>
    </source>
</evidence>
<dbReference type="GO" id="GO:1901170">
    <property type="term" value="P:naphthalene catabolic process"/>
    <property type="evidence" value="ECO:0007669"/>
    <property type="project" value="InterPro"/>
</dbReference>
<proteinExistence type="inferred from homology"/>
<dbReference type="PATRIC" id="fig|1461693.3.peg.1043"/>
<dbReference type="GO" id="GO:0004602">
    <property type="term" value="F:glutathione peroxidase activity"/>
    <property type="evidence" value="ECO:0007669"/>
    <property type="project" value="TreeGrafter"/>
</dbReference>
<dbReference type="EC" id="5.99.1.4" evidence="1"/>
<comment type="similarity">
    <text evidence="1">Belongs to the GST superfamily. NadH family.</text>
</comment>
<name>A0A058ZNZ9_9RHOB</name>
<dbReference type="OrthoDB" id="5244108at2"/>
<dbReference type="SUPFAM" id="SSF52833">
    <property type="entry name" value="Thioredoxin-like"/>
    <property type="match status" value="1"/>
</dbReference>
<protein>
    <recommendedName>
        <fullName evidence="1">2-hydroxychromene-2-carboxylate isomerase</fullName>
        <ecNumber evidence="1">5.99.1.4</ecNumber>
    </recommendedName>
</protein>
<keyword evidence="5" id="KW-1185">Reference proteome</keyword>
<sequence>MTQIDYYFSTFSPFTYFAGDGLEQIAQKHGCQITYKPLDLIGLFARTGGTPPPQRHENRQVYRLQELRRLAKFYDVPLNEKPKFFPPNAAPSSYAVIAAQQAGGGDVGALVQSFLRAVWAEDRDIADDAVVRDCLAKAGFDPSLADSGLLVGAETYARNLEEAVSAGVFGAPFYIVGDERFWGQDRLEHLDLHLQGKL</sequence>
<feature type="domain" description="DSBA-like thioredoxin" evidence="3">
    <location>
        <begin position="3"/>
        <end position="195"/>
    </location>
</feature>
<evidence type="ECO:0000256" key="2">
    <source>
        <dbReference type="PIRSR" id="PIRSR006386-1"/>
    </source>
</evidence>
<dbReference type="GO" id="GO:0006749">
    <property type="term" value="P:glutathione metabolic process"/>
    <property type="evidence" value="ECO:0007669"/>
    <property type="project" value="TreeGrafter"/>
</dbReference>